<dbReference type="SUPFAM" id="SSF48371">
    <property type="entry name" value="ARM repeat"/>
    <property type="match status" value="1"/>
</dbReference>
<evidence type="ECO:0000313" key="2">
    <source>
        <dbReference type="EMBL" id="KAK9149483.1"/>
    </source>
</evidence>
<sequence length="1084" mass="120175">MAVEKEEHLDQILVPIVESSLSAKDSKKGYQSLILLDWLFRDELIFQALASNLAKIIVRKEDRYISLGWCTLTREIMDAKIAKNEMTDLGIEESHDMLLRILCPLISYISSIMLNGSILQDGFELPTRLSISAADCILALTEALTKQSSDHRVSNAGMKSSDPNAKKLPFNFAAPGSGGKNNKLSSSSQRVLDESEKQLLLWDHLESIIILVQKLLAWSRKSRPLHAKGLEQVFKWLLELKDHHSVVEDETVNTGSKNFKIRRLLLASCWKHYSKLLRLEDLRFSRNYIEMLNQYISGIQFYTDEFIEEHSGNEDAGTETRKFFLNCMCLLLGRLDSKQLDVAMFEHGAEIPHILLLQLQSIDKDVTEVAASILREIVFGSNDFMAGKSFRNAQKIETVFPALLKLLDGRDVTSRAVVMLTAEYCCKYIDGQCFQDVFKRLTSENIVQRRNAIDVTAEIIRISSDSGISLPLSMRQDMVKHLLDRLEDEEQEIRKQASNLFPALDPPLVIPELVHLVYSPYEITRLSASDAFLAVLVHHKNSPDVIIMLLDCLREYCQSPDVPKATGDVEGQKDSNQLLKLIPEWAKTVDSWDIFIGPLIDKMFAEPSNAIVVRFLSCISENLASCSDVVFTCVLSHVQEQEGKDGKLLSSVSSRIDRISSELDHCLFDHLCPLLIIRLLPLRVFNDLGSSVVYGQVLNQATTRGFEGRGFIARSPISIGDLLLERAFNEHEFEEVRKLAAELCGRIHPKVLLPILCSLLDHHAQARDVLKIKTALFALCTSLVLRGRDLMHLPDSLAIRKIVERILLWPSTDGEVSKVQHGCIDCLALMICSELQSPVSSKESAWNKISIVGKGSSHEDGTGGNSVLNYVIQHLLHGNSVPIGLTQFDCPSHLVDEISEFNDGLGSLVPLSFRLCMANSLISACQKISSSGKKSLAEKILPVLVQSIKTIKDSEIRAACLQVLFSSVYHLKTMVLPYSFDLLKLSVKALERGSDKEKMASAKLMASLMASDSAVVESISAGLLEARLILSTVSGTDPSAELRLICKELLACMTSPLGSVGASSTSASAASSGDGGVMTVPKPM</sequence>
<keyword evidence="3" id="KW-1185">Reference proteome</keyword>
<dbReference type="AlphaFoldDB" id="A0AAP0PLW1"/>
<proteinExistence type="predicted"/>
<evidence type="ECO:0000313" key="3">
    <source>
        <dbReference type="Proteomes" id="UP001419268"/>
    </source>
</evidence>
<reference evidence="2 3" key="1">
    <citation type="submission" date="2024-01" db="EMBL/GenBank/DDBJ databases">
        <title>Genome assemblies of Stephania.</title>
        <authorList>
            <person name="Yang L."/>
        </authorList>
    </citation>
    <scope>NUCLEOTIDE SEQUENCE [LARGE SCALE GENOMIC DNA]</scope>
    <source>
        <strain evidence="2">JXDWG</strain>
        <tissue evidence="2">Leaf</tissue>
    </source>
</reference>
<organism evidence="2 3">
    <name type="scientific">Stephania cephalantha</name>
    <dbReference type="NCBI Taxonomy" id="152367"/>
    <lineage>
        <taxon>Eukaryota</taxon>
        <taxon>Viridiplantae</taxon>
        <taxon>Streptophyta</taxon>
        <taxon>Embryophyta</taxon>
        <taxon>Tracheophyta</taxon>
        <taxon>Spermatophyta</taxon>
        <taxon>Magnoliopsida</taxon>
        <taxon>Ranunculales</taxon>
        <taxon>Menispermaceae</taxon>
        <taxon>Menispermoideae</taxon>
        <taxon>Cissampelideae</taxon>
        <taxon>Stephania</taxon>
    </lineage>
</organism>
<evidence type="ECO:0008006" key="4">
    <source>
        <dbReference type="Google" id="ProtNLM"/>
    </source>
</evidence>
<dbReference type="EMBL" id="JBBNAG010000003">
    <property type="protein sequence ID" value="KAK9149483.1"/>
    <property type="molecule type" value="Genomic_DNA"/>
</dbReference>
<comment type="caution">
    <text evidence="2">The sequence shown here is derived from an EMBL/GenBank/DDBJ whole genome shotgun (WGS) entry which is preliminary data.</text>
</comment>
<evidence type="ECO:0000256" key="1">
    <source>
        <dbReference type="SAM" id="MobiDB-lite"/>
    </source>
</evidence>
<feature type="region of interest" description="Disordered" evidence="1">
    <location>
        <begin position="1064"/>
        <end position="1084"/>
    </location>
</feature>
<dbReference type="InterPro" id="IPR016024">
    <property type="entry name" value="ARM-type_fold"/>
</dbReference>
<name>A0AAP0PLW1_9MAGN</name>
<accession>A0AAP0PLW1</accession>
<gene>
    <name evidence="2" type="ORF">Scep_008240</name>
</gene>
<protein>
    <recommendedName>
        <fullName evidence="4">ARM repeat superfamily protein</fullName>
    </recommendedName>
</protein>
<dbReference type="Proteomes" id="UP001419268">
    <property type="component" value="Unassembled WGS sequence"/>
</dbReference>
<dbReference type="Gene3D" id="1.25.10.10">
    <property type="entry name" value="Leucine-rich Repeat Variant"/>
    <property type="match status" value="2"/>
</dbReference>
<dbReference type="PANTHER" id="PTHR37743">
    <property type="entry name" value="ARM REPEAT SUPERFAMILY PROTEIN"/>
    <property type="match status" value="1"/>
</dbReference>
<dbReference type="PANTHER" id="PTHR37743:SF1">
    <property type="entry name" value="ARM REPEAT SUPERFAMILY PROTEIN"/>
    <property type="match status" value="1"/>
</dbReference>
<dbReference type="InterPro" id="IPR011989">
    <property type="entry name" value="ARM-like"/>
</dbReference>